<dbReference type="RefSeq" id="WP_123391062.1">
    <property type="nucleotide sequence ID" value="NZ_RKHO01000001.1"/>
</dbReference>
<name>A0A3N2CWG0_9ACTN</name>
<evidence type="ECO:0000256" key="1">
    <source>
        <dbReference type="SAM" id="MobiDB-lite"/>
    </source>
</evidence>
<reference evidence="4 5" key="1">
    <citation type="submission" date="2018-11" db="EMBL/GenBank/DDBJ databases">
        <title>Sequencing the genomes of 1000 actinobacteria strains.</title>
        <authorList>
            <person name="Klenk H.-P."/>
        </authorList>
    </citation>
    <scope>NUCLEOTIDE SEQUENCE [LARGE SCALE GENOMIC DNA]</scope>
    <source>
        <strain evidence="4 5">DSM 12652</strain>
    </source>
</reference>
<sequence>MTTTRHRRHLPTPEDAAVEPAPPVTRSRRPGWRNPRLLLGLLLVAASVLGGARLLASADDTVAVWTSTRDLPDGATLAEADLGRERVRFPDQEAADGYLSAEQAPPVGAVLDRRVGAGELLPRAAVAPRERAELVELPLGVASDDLPATVRQGSVVDVWVAPSAAGGGATTASGEQRAAEARRVLEDVTVVAVPGTQDSLAPETTRQVVLGVPTDRSDEVAAALGGLAEGRVVLTRKG</sequence>
<dbReference type="SMART" id="SM00858">
    <property type="entry name" value="SAF"/>
    <property type="match status" value="1"/>
</dbReference>
<comment type="caution">
    <text evidence="4">The sequence shown here is derived from an EMBL/GenBank/DDBJ whole genome shotgun (WGS) entry which is preliminary data.</text>
</comment>
<proteinExistence type="predicted"/>
<organism evidence="4 5">
    <name type="scientific">Nocardioides aurantiacus</name>
    <dbReference type="NCBI Taxonomy" id="86796"/>
    <lineage>
        <taxon>Bacteria</taxon>
        <taxon>Bacillati</taxon>
        <taxon>Actinomycetota</taxon>
        <taxon>Actinomycetes</taxon>
        <taxon>Propionibacteriales</taxon>
        <taxon>Nocardioidaceae</taxon>
        <taxon>Nocardioides</taxon>
    </lineage>
</organism>
<gene>
    <name evidence="4" type="ORF">EDD33_2394</name>
</gene>
<feature type="domain" description="SAF" evidence="3">
    <location>
        <begin position="62"/>
        <end position="127"/>
    </location>
</feature>
<protein>
    <recommendedName>
        <fullName evidence="3">SAF domain-containing protein</fullName>
    </recommendedName>
</protein>
<dbReference type="AlphaFoldDB" id="A0A3N2CWG0"/>
<keyword evidence="2" id="KW-0812">Transmembrane</keyword>
<dbReference type="EMBL" id="RKHO01000001">
    <property type="protein sequence ID" value="ROR91524.1"/>
    <property type="molecule type" value="Genomic_DNA"/>
</dbReference>
<keyword evidence="5" id="KW-1185">Reference proteome</keyword>
<keyword evidence="2" id="KW-1133">Transmembrane helix</keyword>
<dbReference type="OrthoDB" id="5192391at2"/>
<dbReference type="Proteomes" id="UP000281738">
    <property type="component" value="Unassembled WGS sequence"/>
</dbReference>
<evidence type="ECO:0000313" key="4">
    <source>
        <dbReference type="EMBL" id="ROR91524.1"/>
    </source>
</evidence>
<keyword evidence="2" id="KW-0472">Membrane</keyword>
<evidence type="ECO:0000256" key="2">
    <source>
        <dbReference type="SAM" id="Phobius"/>
    </source>
</evidence>
<evidence type="ECO:0000259" key="3">
    <source>
        <dbReference type="SMART" id="SM00858"/>
    </source>
</evidence>
<dbReference type="InterPro" id="IPR013974">
    <property type="entry name" value="SAF"/>
</dbReference>
<feature type="transmembrane region" description="Helical" evidence="2">
    <location>
        <begin position="37"/>
        <end position="56"/>
    </location>
</feature>
<evidence type="ECO:0000313" key="5">
    <source>
        <dbReference type="Proteomes" id="UP000281738"/>
    </source>
</evidence>
<accession>A0A3N2CWG0</accession>
<feature type="compositionally biased region" description="Basic residues" evidence="1">
    <location>
        <begin position="1"/>
        <end position="10"/>
    </location>
</feature>
<feature type="region of interest" description="Disordered" evidence="1">
    <location>
        <begin position="1"/>
        <end position="30"/>
    </location>
</feature>